<organism evidence="2 3">
    <name type="scientific">Sphingomonas baiyangensis</name>
    <dbReference type="NCBI Taxonomy" id="2572576"/>
    <lineage>
        <taxon>Bacteria</taxon>
        <taxon>Pseudomonadati</taxon>
        <taxon>Pseudomonadota</taxon>
        <taxon>Alphaproteobacteria</taxon>
        <taxon>Sphingomonadales</taxon>
        <taxon>Sphingomonadaceae</taxon>
        <taxon>Sphingomonas</taxon>
    </lineage>
</organism>
<feature type="transmembrane region" description="Helical" evidence="1">
    <location>
        <begin position="6"/>
        <end position="28"/>
    </location>
</feature>
<evidence type="ECO:0000313" key="3">
    <source>
        <dbReference type="Proteomes" id="UP000309138"/>
    </source>
</evidence>
<name>A0A4U1L7T0_9SPHN</name>
<dbReference type="Proteomes" id="UP000309138">
    <property type="component" value="Unassembled WGS sequence"/>
</dbReference>
<reference evidence="2 3" key="1">
    <citation type="submission" date="2019-04" db="EMBL/GenBank/DDBJ databases">
        <authorList>
            <person name="Yang Y."/>
            <person name="Wei D."/>
        </authorList>
    </citation>
    <scope>NUCLEOTIDE SEQUENCE [LARGE SCALE GENOMIC DNA]</scope>
    <source>
        <strain evidence="2 3">L-1-4w-11</strain>
    </source>
</reference>
<protein>
    <submittedName>
        <fullName evidence="2">Uncharacterized protein</fullName>
    </submittedName>
</protein>
<gene>
    <name evidence="2" type="ORF">FBR43_01260</name>
</gene>
<proteinExistence type="predicted"/>
<keyword evidence="1" id="KW-1133">Transmembrane helix</keyword>
<dbReference type="RefSeq" id="WP_136941422.1">
    <property type="nucleotide sequence ID" value="NZ_SWKR01000001.1"/>
</dbReference>
<keyword evidence="1" id="KW-0472">Membrane</keyword>
<dbReference type="OrthoDB" id="7579812at2"/>
<keyword evidence="1" id="KW-0812">Transmembrane</keyword>
<keyword evidence="3" id="KW-1185">Reference proteome</keyword>
<comment type="caution">
    <text evidence="2">The sequence shown here is derived from an EMBL/GenBank/DDBJ whole genome shotgun (WGS) entry which is preliminary data.</text>
</comment>
<evidence type="ECO:0000256" key="1">
    <source>
        <dbReference type="SAM" id="Phobius"/>
    </source>
</evidence>
<dbReference type="AlphaFoldDB" id="A0A4U1L7T0"/>
<accession>A0A4U1L7T0</accession>
<evidence type="ECO:0000313" key="2">
    <source>
        <dbReference type="EMBL" id="TKD53002.1"/>
    </source>
</evidence>
<dbReference type="EMBL" id="SWKR01000001">
    <property type="protein sequence ID" value="TKD53002.1"/>
    <property type="molecule type" value="Genomic_DNA"/>
</dbReference>
<sequence length="112" mass="12114">MHRYFFSLRIAGLVILAAIAVASIDLWLNEFAVVHDPEGKVARVLVEHGDGRPRAMREFAAGYWAGRPRRDGAIRIVCKSGVEASGGYVTPGLRTTYTVRPDDCGGVAARAS</sequence>